<keyword evidence="1" id="KW-1133">Transmembrane helix</keyword>
<dbReference type="EMBL" id="JACRSU010000003">
    <property type="protein sequence ID" value="MBC8541332.1"/>
    <property type="molecule type" value="Genomic_DNA"/>
</dbReference>
<comment type="caution">
    <text evidence="2">The sequence shown here is derived from an EMBL/GenBank/DDBJ whole genome shotgun (WGS) entry which is preliminary data.</text>
</comment>
<proteinExistence type="predicted"/>
<evidence type="ECO:0000256" key="1">
    <source>
        <dbReference type="SAM" id="Phobius"/>
    </source>
</evidence>
<keyword evidence="3" id="KW-1185">Reference proteome</keyword>
<dbReference type="AlphaFoldDB" id="A0A926DPA1"/>
<evidence type="ECO:0000313" key="3">
    <source>
        <dbReference type="Proteomes" id="UP000611762"/>
    </source>
</evidence>
<evidence type="ECO:0000313" key="2">
    <source>
        <dbReference type="EMBL" id="MBC8541332.1"/>
    </source>
</evidence>
<accession>A0A926DPA1</accession>
<name>A0A926DPA1_9FIRM</name>
<dbReference type="InterPro" id="IPR010897">
    <property type="entry name" value="Spore_II_P"/>
</dbReference>
<keyword evidence="1" id="KW-0472">Membrane</keyword>
<protein>
    <submittedName>
        <fullName evidence="2">Stage II sporulation protein P</fullName>
    </submittedName>
</protein>
<dbReference type="Proteomes" id="UP000611762">
    <property type="component" value="Unassembled WGS sequence"/>
</dbReference>
<organism evidence="2 3">
    <name type="scientific">Congzhengia minquanensis</name>
    <dbReference type="NCBI Taxonomy" id="2763657"/>
    <lineage>
        <taxon>Bacteria</taxon>
        <taxon>Bacillati</taxon>
        <taxon>Bacillota</taxon>
        <taxon>Clostridia</taxon>
        <taxon>Eubacteriales</taxon>
        <taxon>Oscillospiraceae</taxon>
        <taxon>Congzhengia</taxon>
    </lineage>
</organism>
<reference evidence="2" key="1">
    <citation type="submission" date="2020-08" db="EMBL/GenBank/DDBJ databases">
        <title>Genome public.</title>
        <authorList>
            <person name="Liu C."/>
            <person name="Sun Q."/>
        </authorList>
    </citation>
    <scope>NUCLEOTIDE SEQUENCE</scope>
    <source>
        <strain evidence="2">H8</strain>
    </source>
</reference>
<keyword evidence="1" id="KW-0812">Transmembrane</keyword>
<gene>
    <name evidence="2" type="ORF">H8698_10125</name>
</gene>
<sequence length="368" mass="41215">MRGKRKRYYHKTIILKDVFSNTLIYTIAVVFAVGIVVSVLGKLNIQPSRAFIMAEFDKIFCAGQELPFEKRNVYDRISAVIPSVKSSEEMTKKYSAKYSGVKKEDNAAEKQDKQEEISFSEGKKIKSIDMSSDGITFRNETAYTPDVQSLLNTKLNFKMEEGKPNVLIMHTHTSEAYAESPDARSTDNNKNVARVGTVIEERLKSQGINVIHDVTRNDYPAYNGSYTKALAGITSNLEKNPTIEVVLDVHRDYAEQTKNGEAIQLKPVATVEGKQVAQVMFVIGTDGLGLKHPDWKHNLAFAVQIQAELNKVSPKIARPVNIRRERFNQHMTKGSMIIEVGTAGNTIQECENAGFYIGNAIAEVLKRY</sequence>
<dbReference type="RefSeq" id="WP_249313379.1">
    <property type="nucleotide sequence ID" value="NZ_JACRSU010000003.1"/>
</dbReference>
<feature type="transmembrane region" description="Helical" evidence="1">
    <location>
        <begin position="21"/>
        <end position="41"/>
    </location>
</feature>
<dbReference type="NCBIfam" id="TIGR02867">
    <property type="entry name" value="spore_II_P"/>
    <property type="match status" value="1"/>
</dbReference>
<dbReference type="Pfam" id="PF07454">
    <property type="entry name" value="SpoIIP"/>
    <property type="match status" value="1"/>
</dbReference>